<dbReference type="AlphaFoldDB" id="A0A2T1C6F8"/>
<sequence>MSDSNRTELNPNENFDAQRLSEDIESGEVNPPEPNFEKDYQKAQEFAVSSESVSENKDDDPLATGNPKNFAEMAKKVNITRDESV</sequence>
<dbReference type="EMBL" id="PVWJ01000023">
    <property type="protein sequence ID" value="PSB03862.1"/>
    <property type="molecule type" value="Genomic_DNA"/>
</dbReference>
<feature type="region of interest" description="Disordered" evidence="1">
    <location>
        <begin position="1"/>
        <end position="69"/>
    </location>
</feature>
<dbReference type="OrthoDB" id="531088at2"/>
<comment type="caution">
    <text evidence="2">The sequence shown here is derived from an EMBL/GenBank/DDBJ whole genome shotgun (WGS) entry which is preliminary data.</text>
</comment>
<reference evidence="2 3" key="1">
    <citation type="submission" date="2018-02" db="EMBL/GenBank/DDBJ databases">
        <authorList>
            <person name="Cohen D.B."/>
            <person name="Kent A.D."/>
        </authorList>
    </citation>
    <scope>NUCLEOTIDE SEQUENCE [LARGE SCALE GENOMIC DNA]</scope>
    <source>
        <strain evidence="2 3">CCAP 1448/3</strain>
    </source>
</reference>
<dbReference type="RefSeq" id="WP_106287845.1">
    <property type="nucleotide sequence ID" value="NZ_CAWNTC010000240.1"/>
</dbReference>
<evidence type="ECO:0000256" key="1">
    <source>
        <dbReference type="SAM" id="MobiDB-lite"/>
    </source>
</evidence>
<evidence type="ECO:0000313" key="2">
    <source>
        <dbReference type="EMBL" id="PSB03862.1"/>
    </source>
</evidence>
<accession>A0A2T1C6F8</accession>
<keyword evidence="3" id="KW-1185">Reference proteome</keyword>
<proteinExistence type="predicted"/>
<feature type="compositionally biased region" description="Polar residues" evidence="1">
    <location>
        <begin position="1"/>
        <end position="15"/>
    </location>
</feature>
<gene>
    <name evidence="2" type="ORF">C7B64_06515</name>
</gene>
<reference evidence="2 3" key="2">
    <citation type="submission" date="2018-03" db="EMBL/GenBank/DDBJ databases">
        <title>The ancient ancestry and fast evolution of plastids.</title>
        <authorList>
            <person name="Moore K.R."/>
            <person name="Magnabosco C."/>
            <person name="Momper L."/>
            <person name="Gold D.A."/>
            <person name="Bosak T."/>
            <person name="Fournier G.P."/>
        </authorList>
    </citation>
    <scope>NUCLEOTIDE SEQUENCE [LARGE SCALE GENOMIC DNA]</scope>
    <source>
        <strain evidence="2 3">CCAP 1448/3</strain>
    </source>
</reference>
<organism evidence="2 3">
    <name type="scientific">Merismopedia glauca CCAP 1448/3</name>
    <dbReference type="NCBI Taxonomy" id="1296344"/>
    <lineage>
        <taxon>Bacteria</taxon>
        <taxon>Bacillati</taxon>
        <taxon>Cyanobacteriota</taxon>
        <taxon>Cyanophyceae</taxon>
        <taxon>Synechococcales</taxon>
        <taxon>Merismopediaceae</taxon>
        <taxon>Merismopedia</taxon>
    </lineage>
</organism>
<name>A0A2T1C6F8_9CYAN</name>
<evidence type="ECO:0000313" key="3">
    <source>
        <dbReference type="Proteomes" id="UP000238762"/>
    </source>
</evidence>
<dbReference type="Proteomes" id="UP000238762">
    <property type="component" value="Unassembled WGS sequence"/>
</dbReference>
<protein>
    <submittedName>
        <fullName evidence="2">Uncharacterized protein</fullName>
    </submittedName>
</protein>